<evidence type="ECO:0000259" key="10">
    <source>
        <dbReference type="Pfam" id="PF22366"/>
    </source>
</evidence>
<dbReference type="EMBL" id="PNIN01000021">
    <property type="protein sequence ID" value="PMP72496.1"/>
    <property type="molecule type" value="Genomic_DNA"/>
</dbReference>
<dbReference type="InterPro" id="IPR036188">
    <property type="entry name" value="FAD/NAD-bd_sf"/>
</dbReference>
<sequence>KEERRRILSFSIIGGGITGVELACELVDFIKDEIKKEYSLLSDDDFEVTIFEYAKYILPAIDESQSIKAQQYVGEKGVKIITNASVDRISDGVIYYNQNGEVKEHLTNIIVWTAGVKAQDFLKSVSNERLPDGRIKVNKNLTPMDGQKDGIFVIGDSSAYEYRGKILPPVAPLAMQQAAIAVKNILNLENGFPLQDFKYIHFGYLVSLGKNNSVVNLFGLKFRGAFAYILWKLVYIYKIGMLRKQLGVFFDWVMVTLFGNEASLIMNVEGCSGGVLKSINGYTIKVNVENCKKCSHCAIDVDGKISCGIKK</sequence>
<keyword evidence="4" id="KW-0274">FAD</keyword>
<dbReference type="Pfam" id="PF07992">
    <property type="entry name" value="Pyr_redox_2"/>
    <property type="match status" value="1"/>
</dbReference>
<evidence type="ECO:0000256" key="4">
    <source>
        <dbReference type="ARBA" id="ARBA00022827"/>
    </source>
</evidence>
<evidence type="ECO:0000256" key="6">
    <source>
        <dbReference type="ARBA" id="ARBA00023002"/>
    </source>
</evidence>
<protein>
    <recommendedName>
        <fullName evidence="2">NADH:ubiquinone reductase (non-electrogenic)</fullName>
        <ecNumber evidence="2">1.6.5.9</ecNumber>
    </recommendedName>
</protein>
<dbReference type="Gene3D" id="3.50.50.100">
    <property type="match status" value="1"/>
</dbReference>
<proteinExistence type="inferred from homology"/>
<feature type="non-terminal residue" evidence="11">
    <location>
        <position position="1"/>
    </location>
</feature>
<evidence type="ECO:0000259" key="9">
    <source>
        <dbReference type="Pfam" id="PF07992"/>
    </source>
</evidence>
<evidence type="ECO:0000256" key="7">
    <source>
        <dbReference type="ARBA" id="ARBA00023027"/>
    </source>
</evidence>
<dbReference type="EC" id="1.6.5.9" evidence="2"/>
<evidence type="ECO:0000256" key="3">
    <source>
        <dbReference type="ARBA" id="ARBA00022630"/>
    </source>
</evidence>
<dbReference type="SUPFAM" id="SSF51905">
    <property type="entry name" value="FAD/NAD(P)-binding domain"/>
    <property type="match status" value="1"/>
</dbReference>
<gene>
    <name evidence="11" type="ORF">C0187_01435</name>
</gene>
<comment type="similarity">
    <text evidence="1">Belongs to the NADH dehydrogenase family.</text>
</comment>
<accession>A0A2J6WQ43</accession>
<evidence type="ECO:0000256" key="1">
    <source>
        <dbReference type="ARBA" id="ARBA00005272"/>
    </source>
</evidence>
<dbReference type="AlphaFoldDB" id="A0A2J6WQ43"/>
<evidence type="ECO:0000313" key="12">
    <source>
        <dbReference type="Proteomes" id="UP000242881"/>
    </source>
</evidence>
<dbReference type="InterPro" id="IPR054585">
    <property type="entry name" value="NDH2-like_C"/>
</dbReference>
<keyword evidence="3" id="KW-0285">Flavoprotein</keyword>
<evidence type="ECO:0000256" key="8">
    <source>
        <dbReference type="ARBA" id="ARBA00047599"/>
    </source>
</evidence>
<feature type="domain" description="FAD/NAD(P)-binding" evidence="9">
    <location>
        <begin position="10"/>
        <end position="178"/>
    </location>
</feature>
<organism evidence="11 12">
    <name type="scientific">Calditerrivibrio nitroreducens</name>
    <dbReference type="NCBI Taxonomy" id="477976"/>
    <lineage>
        <taxon>Bacteria</taxon>
        <taxon>Pseudomonadati</taxon>
        <taxon>Deferribacterota</taxon>
        <taxon>Deferribacteres</taxon>
        <taxon>Deferribacterales</taxon>
        <taxon>Calditerrivibrionaceae</taxon>
    </lineage>
</organism>
<dbReference type="PANTHER" id="PTHR43706">
    <property type="entry name" value="NADH DEHYDROGENASE"/>
    <property type="match status" value="1"/>
</dbReference>
<dbReference type="PANTHER" id="PTHR43706:SF47">
    <property type="entry name" value="EXTERNAL NADH-UBIQUINONE OXIDOREDUCTASE 1, MITOCHONDRIAL-RELATED"/>
    <property type="match status" value="1"/>
</dbReference>
<evidence type="ECO:0000313" key="11">
    <source>
        <dbReference type="EMBL" id="PMP72496.1"/>
    </source>
</evidence>
<keyword evidence="6" id="KW-0560">Oxidoreductase</keyword>
<dbReference type="Proteomes" id="UP000242881">
    <property type="component" value="Unassembled WGS sequence"/>
</dbReference>
<dbReference type="InterPro" id="IPR045024">
    <property type="entry name" value="NDH-2"/>
</dbReference>
<comment type="catalytic activity">
    <reaction evidence="8">
        <text>a quinone + NADH + H(+) = a quinol + NAD(+)</text>
        <dbReference type="Rhea" id="RHEA:46160"/>
        <dbReference type="ChEBI" id="CHEBI:15378"/>
        <dbReference type="ChEBI" id="CHEBI:24646"/>
        <dbReference type="ChEBI" id="CHEBI:57540"/>
        <dbReference type="ChEBI" id="CHEBI:57945"/>
        <dbReference type="ChEBI" id="CHEBI:132124"/>
        <dbReference type="EC" id="1.6.5.9"/>
    </reaction>
</comment>
<keyword evidence="7" id="KW-0520">NAD</keyword>
<keyword evidence="5" id="KW-0809">Transit peptide</keyword>
<evidence type="ECO:0000256" key="5">
    <source>
        <dbReference type="ARBA" id="ARBA00022946"/>
    </source>
</evidence>
<feature type="domain" description="External alternative NADH-ubiquinone oxidoreductase-like C-terminal" evidence="10">
    <location>
        <begin position="201"/>
        <end position="259"/>
    </location>
</feature>
<dbReference type="InterPro" id="IPR023753">
    <property type="entry name" value="FAD/NAD-binding_dom"/>
</dbReference>
<dbReference type="Pfam" id="PF22366">
    <property type="entry name" value="NDH2_C"/>
    <property type="match status" value="1"/>
</dbReference>
<reference evidence="11 12" key="1">
    <citation type="submission" date="2018-01" db="EMBL/GenBank/DDBJ databases">
        <title>Metagenomic assembled genomes from two thermal pools in the Uzon Caldera, Kamchatka, Russia.</title>
        <authorList>
            <person name="Wilkins L."/>
            <person name="Ettinger C."/>
        </authorList>
    </citation>
    <scope>NUCLEOTIDE SEQUENCE [LARGE SCALE GENOMIC DNA]</scope>
    <source>
        <strain evidence="11">ZAV-05</strain>
    </source>
</reference>
<name>A0A2J6WQ43_9BACT</name>
<evidence type="ECO:0000256" key="2">
    <source>
        <dbReference type="ARBA" id="ARBA00012637"/>
    </source>
</evidence>
<dbReference type="GO" id="GO:0050136">
    <property type="term" value="F:NADH dehydrogenase (quinone) (non-electrogenic) activity"/>
    <property type="evidence" value="ECO:0007669"/>
    <property type="project" value="UniProtKB-EC"/>
</dbReference>
<comment type="caution">
    <text evidence="11">The sequence shown here is derived from an EMBL/GenBank/DDBJ whole genome shotgun (WGS) entry which is preliminary data.</text>
</comment>